<dbReference type="EMBL" id="SGPK01000835">
    <property type="protein sequence ID" value="THG96957.1"/>
    <property type="molecule type" value="Genomic_DNA"/>
</dbReference>
<organism evidence="2 3">
    <name type="scientific">Phellinidium pouzarii</name>
    <dbReference type="NCBI Taxonomy" id="167371"/>
    <lineage>
        <taxon>Eukaryota</taxon>
        <taxon>Fungi</taxon>
        <taxon>Dikarya</taxon>
        <taxon>Basidiomycota</taxon>
        <taxon>Agaricomycotina</taxon>
        <taxon>Agaricomycetes</taxon>
        <taxon>Hymenochaetales</taxon>
        <taxon>Hymenochaetaceae</taxon>
        <taxon>Phellinidium</taxon>
    </lineage>
</organism>
<accession>A0A4S4KHB9</accession>
<sequence>IEALLQLKAGQLRAADDWSLAGSQMRGGQEDEVVVVASGSDRHPNHTDMMVFDDANGSNRTKTGRHEEVRHLVAKMIFRRRDSPRSLSGKSASPIRPYIRSSLSRTVLVNDSNSDDIPIVTETDTS</sequence>
<comment type="caution">
    <text evidence="2">The sequence shown here is derived from an EMBL/GenBank/DDBJ whole genome shotgun (WGS) entry which is preliminary data.</text>
</comment>
<name>A0A4S4KHB9_9AGAM</name>
<dbReference type="AlphaFoldDB" id="A0A4S4KHB9"/>
<evidence type="ECO:0000313" key="2">
    <source>
        <dbReference type="EMBL" id="THG96957.1"/>
    </source>
</evidence>
<protein>
    <submittedName>
        <fullName evidence="2">Uncharacterized protein</fullName>
    </submittedName>
</protein>
<dbReference type="Proteomes" id="UP000308199">
    <property type="component" value="Unassembled WGS sequence"/>
</dbReference>
<reference evidence="2 3" key="1">
    <citation type="submission" date="2019-02" db="EMBL/GenBank/DDBJ databases">
        <title>Genome sequencing of the rare red list fungi Phellinidium pouzarii.</title>
        <authorList>
            <person name="Buettner E."/>
            <person name="Kellner H."/>
        </authorList>
    </citation>
    <scope>NUCLEOTIDE SEQUENCE [LARGE SCALE GENOMIC DNA]</scope>
    <source>
        <strain evidence="2 3">DSM 108285</strain>
    </source>
</reference>
<proteinExistence type="predicted"/>
<evidence type="ECO:0000256" key="1">
    <source>
        <dbReference type="SAM" id="MobiDB-lite"/>
    </source>
</evidence>
<dbReference type="OrthoDB" id="3256408at2759"/>
<feature type="non-terminal residue" evidence="2">
    <location>
        <position position="1"/>
    </location>
</feature>
<gene>
    <name evidence="2" type="ORF">EW145_g7686</name>
</gene>
<feature type="region of interest" description="Disordered" evidence="1">
    <location>
        <begin position="40"/>
        <end position="65"/>
    </location>
</feature>
<keyword evidence="3" id="KW-1185">Reference proteome</keyword>
<evidence type="ECO:0000313" key="3">
    <source>
        <dbReference type="Proteomes" id="UP000308199"/>
    </source>
</evidence>